<dbReference type="EMBL" id="SNYW01000011">
    <property type="protein sequence ID" value="TDQ80606.1"/>
    <property type="molecule type" value="Genomic_DNA"/>
</dbReference>
<organism evidence="1 2">
    <name type="scientific">Dongia mobilis</name>
    <dbReference type="NCBI Taxonomy" id="578943"/>
    <lineage>
        <taxon>Bacteria</taxon>
        <taxon>Pseudomonadati</taxon>
        <taxon>Pseudomonadota</taxon>
        <taxon>Alphaproteobacteria</taxon>
        <taxon>Rhodospirillales</taxon>
        <taxon>Dongiaceae</taxon>
        <taxon>Dongia</taxon>
    </lineage>
</organism>
<dbReference type="OrthoDB" id="7362503at2"/>
<keyword evidence="2" id="KW-1185">Reference proteome</keyword>
<gene>
    <name evidence="1" type="ORF">A8950_3141</name>
</gene>
<comment type="caution">
    <text evidence="1">The sequence shown here is derived from an EMBL/GenBank/DDBJ whole genome shotgun (WGS) entry which is preliminary data.</text>
</comment>
<dbReference type="Proteomes" id="UP000295783">
    <property type="component" value="Unassembled WGS sequence"/>
</dbReference>
<name>A0A4R6WJZ5_9PROT</name>
<dbReference type="AlphaFoldDB" id="A0A4R6WJZ5"/>
<dbReference type="RefSeq" id="WP_133614589.1">
    <property type="nucleotide sequence ID" value="NZ_SNYW01000011.1"/>
</dbReference>
<protein>
    <submittedName>
        <fullName evidence="1">Uncharacterized protein</fullName>
    </submittedName>
</protein>
<proteinExistence type="predicted"/>
<reference evidence="1 2" key="1">
    <citation type="submission" date="2019-03" db="EMBL/GenBank/DDBJ databases">
        <title>Genomic Encyclopedia of Type Strains, Phase III (KMG-III): the genomes of soil and plant-associated and newly described type strains.</title>
        <authorList>
            <person name="Whitman W."/>
        </authorList>
    </citation>
    <scope>NUCLEOTIDE SEQUENCE [LARGE SCALE GENOMIC DNA]</scope>
    <source>
        <strain evidence="1 2">CGMCC 1.7660</strain>
    </source>
</reference>
<accession>A0A4R6WJZ5</accession>
<sequence>MNMLAKKLLPEDVSHLHLDDSGKLSIGRSGGLVEFGFTYMDVAFAANTRLIESGPVVQISGEVAPLPYSAEGVAVRRSAMAIINASQSLGHTRFAISKHKMIICVGKAPIEQPWGPVDLISAAATIILEIRPCLQMLAEILPAWPARRQSHVT</sequence>
<evidence type="ECO:0000313" key="1">
    <source>
        <dbReference type="EMBL" id="TDQ80606.1"/>
    </source>
</evidence>
<evidence type="ECO:0000313" key="2">
    <source>
        <dbReference type="Proteomes" id="UP000295783"/>
    </source>
</evidence>